<proteinExistence type="predicted"/>
<sequence>MAEFSCDVADGAHRDSLHMVSIRSSSSRSHSVYEEVSAGLFLRAHLKCMESLQTAYFTPMMRKQMMLQSNSRSLQSLSVISSAALVELKSPESSSTLLSSSLVIVSPVCTPTYKSESAEIELSSSSSDSSQVQQGTYIVKPMDSELPSKAVLIFDNSSNMKAKSKLLRRLLSCVSKTTR</sequence>
<protein>
    <submittedName>
        <fullName evidence="2">Uncharacterized protein</fullName>
    </submittedName>
</protein>
<evidence type="ECO:0000313" key="2">
    <source>
        <dbReference type="WBParaSite" id="jg12817"/>
    </source>
</evidence>
<dbReference type="WBParaSite" id="jg12817">
    <property type="protein sequence ID" value="jg12817"/>
    <property type="gene ID" value="jg12817"/>
</dbReference>
<name>A0A915CVZ7_9BILA</name>
<accession>A0A915CVZ7</accession>
<evidence type="ECO:0000313" key="1">
    <source>
        <dbReference type="Proteomes" id="UP000887574"/>
    </source>
</evidence>
<reference evidence="2" key="1">
    <citation type="submission" date="2022-11" db="UniProtKB">
        <authorList>
            <consortium name="WormBaseParasite"/>
        </authorList>
    </citation>
    <scope>IDENTIFICATION</scope>
</reference>
<dbReference type="AlphaFoldDB" id="A0A915CVZ7"/>
<keyword evidence="1" id="KW-1185">Reference proteome</keyword>
<dbReference type="Proteomes" id="UP000887574">
    <property type="component" value="Unplaced"/>
</dbReference>
<organism evidence="1 2">
    <name type="scientific">Ditylenchus dipsaci</name>
    <dbReference type="NCBI Taxonomy" id="166011"/>
    <lineage>
        <taxon>Eukaryota</taxon>
        <taxon>Metazoa</taxon>
        <taxon>Ecdysozoa</taxon>
        <taxon>Nematoda</taxon>
        <taxon>Chromadorea</taxon>
        <taxon>Rhabditida</taxon>
        <taxon>Tylenchina</taxon>
        <taxon>Tylenchomorpha</taxon>
        <taxon>Sphaerularioidea</taxon>
        <taxon>Anguinidae</taxon>
        <taxon>Anguininae</taxon>
        <taxon>Ditylenchus</taxon>
    </lineage>
</organism>